<accession>A0A3R5QT88</accession>
<proteinExistence type="predicted"/>
<gene>
    <name evidence="1" type="ORF">C1I91_09160</name>
</gene>
<dbReference type="CDD" id="cd05250">
    <property type="entry name" value="CC3_like_SDR_a"/>
    <property type="match status" value="1"/>
</dbReference>
<sequence>MKRRAVVAGGTGLIGKALVKQLLSDPQYNSITLILRRFIGITDPKLEQKVIDFDLLESIDIDLKDADVFCTLGTTIKKAKTQENFKKVDYHYPLVLGKMAKKQGAKQLLIVTAMGASSTSSIFYNRVKGEIEEALRELNLPILKIFRPSLLLGDRGEFRMGEGMTAALSGLFTPLLLGPLRKYRPIKGEVVARGMIAAAKKDDHGVHTYESNEIAELS</sequence>
<dbReference type="KEGG" id="cmah:C1I91_09160"/>
<reference evidence="1 2" key="1">
    <citation type="submission" date="2018-01" db="EMBL/GenBank/DDBJ databases">
        <title>Genome Sequencing and Assembly of Anaerobacter polyendosporus strain CT4.</title>
        <authorList>
            <person name="Tachaapaikoon C."/>
            <person name="Sutheeworapong S."/>
            <person name="Jenjaroenpun P."/>
            <person name="Wongsurawat T."/>
            <person name="Nookeaw I."/>
            <person name="Cheawchanlertfa P."/>
            <person name="Kosugi A."/>
            <person name="Cheevadhanarak S."/>
            <person name="Ratanakhanokchai K."/>
        </authorList>
    </citation>
    <scope>NUCLEOTIDE SEQUENCE [LARGE SCALE GENOMIC DNA]</scope>
    <source>
        <strain evidence="1 2">CT4</strain>
    </source>
</reference>
<dbReference type="InterPro" id="IPR014843">
    <property type="entry name" value="Him1/Fmp52"/>
</dbReference>
<dbReference type="RefSeq" id="WP_128212597.1">
    <property type="nucleotide sequence ID" value="NZ_CP025746.1"/>
</dbReference>
<dbReference type="Proteomes" id="UP000286268">
    <property type="component" value="Chromosome"/>
</dbReference>
<dbReference type="Gene3D" id="3.40.50.720">
    <property type="entry name" value="NAD(P)-binding Rossmann-like Domain"/>
    <property type="match status" value="1"/>
</dbReference>
<dbReference type="OrthoDB" id="9798632at2"/>
<dbReference type="InterPro" id="IPR036291">
    <property type="entry name" value="NAD(P)-bd_dom_sf"/>
</dbReference>
<dbReference type="PANTHER" id="PTHR14097">
    <property type="entry name" value="OXIDOREDUCTASE HTATIP2"/>
    <property type="match status" value="1"/>
</dbReference>
<organism evidence="1 2">
    <name type="scientific">Clostridium manihotivorum</name>
    <dbReference type="NCBI Taxonomy" id="2320868"/>
    <lineage>
        <taxon>Bacteria</taxon>
        <taxon>Bacillati</taxon>
        <taxon>Bacillota</taxon>
        <taxon>Clostridia</taxon>
        <taxon>Eubacteriales</taxon>
        <taxon>Clostridiaceae</taxon>
        <taxon>Clostridium</taxon>
    </lineage>
</organism>
<dbReference type="PANTHER" id="PTHR14097:SF7">
    <property type="entry name" value="OXIDOREDUCTASE HTATIP2"/>
    <property type="match status" value="1"/>
</dbReference>
<keyword evidence="2" id="KW-1185">Reference proteome</keyword>
<name>A0A3R5QT88_9CLOT</name>
<dbReference type="AlphaFoldDB" id="A0A3R5QT88"/>
<dbReference type="Pfam" id="PF08732">
    <property type="entry name" value="HIM1"/>
    <property type="match status" value="1"/>
</dbReference>
<evidence type="ECO:0000313" key="2">
    <source>
        <dbReference type="Proteomes" id="UP000286268"/>
    </source>
</evidence>
<evidence type="ECO:0000313" key="1">
    <source>
        <dbReference type="EMBL" id="QAA31801.1"/>
    </source>
</evidence>
<protein>
    <submittedName>
        <fullName evidence="1">Oxidoreductase</fullName>
    </submittedName>
</protein>
<dbReference type="SUPFAM" id="SSF51735">
    <property type="entry name" value="NAD(P)-binding Rossmann-fold domains"/>
    <property type="match status" value="1"/>
</dbReference>
<dbReference type="EMBL" id="CP025746">
    <property type="protein sequence ID" value="QAA31801.1"/>
    <property type="molecule type" value="Genomic_DNA"/>
</dbReference>